<evidence type="ECO:0000313" key="2">
    <source>
        <dbReference type="EMBL" id="NKY38970.1"/>
    </source>
</evidence>
<keyword evidence="1" id="KW-0812">Transmembrane</keyword>
<sequence length="156" mass="16560">MEEVVARSPGPPRWLYVLVVVNGATAAYWAVRLAGGTRDAAVVLGAAGCLALAAALALLLDRLRARLVVTDDALRVERRWRPRTIARDEIRAVRGDVPDRPSWSQAVLVEVADGRVVHLSPLDASAGDVIVRLQRWAGVGERATPGEADAGRAGAA</sequence>
<feature type="transmembrane region" description="Helical" evidence="1">
    <location>
        <begin position="14"/>
        <end position="34"/>
    </location>
</feature>
<gene>
    <name evidence="2" type="ORF">HGA02_05315</name>
</gene>
<accession>A0ABX1JYZ5</accession>
<evidence type="ECO:0000256" key="1">
    <source>
        <dbReference type="SAM" id="Phobius"/>
    </source>
</evidence>
<keyword evidence="1" id="KW-1133">Transmembrane helix</keyword>
<evidence type="ECO:0000313" key="3">
    <source>
        <dbReference type="Proteomes" id="UP000777774"/>
    </source>
</evidence>
<dbReference type="Proteomes" id="UP000777774">
    <property type="component" value="Unassembled WGS sequence"/>
</dbReference>
<organism evidence="2 3">
    <name type="scientific">Cellulomonas septica</name>
    <dbReference type="NCBI Taxonomy" id="285080"/>
    <lineage>
        <taxon>Bacteria</taxon>
        <taxon>Bacillati</taxon>
        <taxon>Actinomycetota</taxon>
        <taxon>Actinomycetes</taxon>
        <taxon>Micrococcales</taxon>
        <taxon>Cellulomonadaceae</taxon>
        <taxon>Cellulomonas</taxon>
    </lineage>
</organism>
<protein>
    <recommendedName>
        <fullName evidence="4">DUF3093 domain-containing protein</fullName>
    </recommendedName>
</protein>
<keyword evidence="1" id="KW-0472">Membrane</keyword>
<evidence type="ECO:0008006" key="4">
    <source>
        <dbReference type="Google" id="ProtNLM"/>
    </source>
</evidence>
<comment type="caution">
    <text evidence="2">The sequence shown here is derived from an EMBL/GenBank/DDBJ whole genome shotgun (WGS) entry which is preliminary data.</text>
</comment>
<proteinExistence type="predicted"/>
<dbReference type="EMBL" id="JAAXOY010000082">
    <property type="protein sequence ID" value="NKY38970.1"/>
    <property type="molecule type" value="Genomic_DNA"/>
</dbReference>
<feature type="transmembrane region" description="Helical" evidence="1">
    <location>
        <begin position="40"/>
        <end position="60"/>
    </location>
</feature>
<keyword evidence="3" id="KW-1185">Reference proteome</keyword>
<reference evidence="2 3" key="1">
    <citation type="submission" date="2020-04" db="EMBL/GenBank/DDBJ databases">
        <title>MicrobeNet Type strains.</title>
        <authorList>
            <person name="Nicholson A.C."/>
        </authorList>
    </citation>
    <scope>NUCLEOTIDE SEQUENCE [LARGE SCALE GENOMIC DNA]</scope>
    <source>
        <strain evidence="2 3">ATCC BAA-787</strain>
    </source>
</reference>
<name>A0ABX1JYZ5_9CELL</name>
<dbReference type="RefSeq" id="WP_168678123.1">
    <property type="nucleotide sequence ID" value="NZ_JAAXOY010000082.1"/>
</dbReference>